<evidence type="ECO:0000256" key="1">
    <source>
        <dbReference type="ARBA" id="ARBA00004496"/>
    </source>
</evidence>
<dbReference type="PROSITE" id="PS00352">
    <property type="entry name" value="CSD_1"/>
    <property type="match status" value="1"/>
</dbReference>
<evidence type="ECO:0000259" key="4">
    <source>
        <dbReference type="PROSITE" id="PS51857"/>
    </source>
</evidence>
<dbReference type="CDD" id="cd04458">
    <property type="entry name" value="CSP_CDS"/>
    <property type="match status" value="1"/>
</dbReference>
<dbReference type="InterPro" id="IPR002059">
    <property type="entry name" value="CSP_DNA-bd"/>
</dbReference>
<dbReference type="FunFam" id="2.40.50.140:FF:000006">
    <property type="entry name" value="Cold shock protein CspC"/>
    <property type="match status" value="1"/>
</dbReference>
<dbReference type="SUPFAM" id="SSF50249">
    <property type="entry name" value="Nucleic acid-binding proteins"/>
    <property type="match status" value="1"/>
</dbReference>
<evidence type="ECO:0000313" key="6">
    <source>
        <dbReference type="Proteomes" id="UP000198426"/>
    </source>
</evidence>
<dbReference type="InterPro" id="IPR019844">
    <property type="entry name" value="CSD_CS"/>
</dbReference>
<dbReference type="InterPro" id="IPR012340">
    <property type="entry name" value="NA-bd_OB-fold"/>
</dbReference>
<dbReference type="RefSeq" id="WP_089233175.1">
    <property type="nucleotide sequence ID" value="NZ_FZOY01000004.1"/>
</dbReference>
<dbReference type="PANTHER" id="PTHR11544">
    <property type="entry name" value="COLD SHOCK DOMAIN CONTAINING PROTEINS"/>
    <property type="match status" value="1"/>
</dbReference>
<dbReference type="AlphaFoldDB" id="A0A239HXP3"/>
<dbReference type="Gene3D" id="2.40.50.140">
    <property type="entry name" value="Nucleic acid-binding proteins"/>
    <property type="match status" value="1"/>
</dbReference>
<name>A0A239HXP3_9RHOB</name>
<keyword evidence="2" id="KW-0963">Cytoplasm</keyword>
<evidence type="ECO:0000313" key="5">
    <source>
        <dbReference type="EMBL" id="SNS85858.1"/>
    </source>
</evidence>
<evidence type="ECO:0000256" key="2">
    <source>
        <dbReference type="ARBA" id="ARBA00022490"/>
    </source>
</evidence>
<keyword evidence="6" id="KW-1185">Reference proteome</keyword>
<accession>A0A239HXP3</accession>
<dbReference type="Pfam" id="PF00313">
    <property type="entry name" value="CSD"/>
    <property type="match status" value="1"/>
</dbReference>
<reference evidence="5 6" key="1">
    <citation type="submission" date="2017-06" db="EMBL/GenBank/DDBJ databases">
        <authorList>
            <person name="Kim H.J."/>
            <person name="Triplett B.A."/>
        </authorList>
    </citation>
    <scope>NUCLEOTIDE SEQUENCE [LARGE SCALE GENOMIC DNA]</scope>
    <source>
        <strain evidence="5 6">DSM 29339</strain>
    </source>
</reference>
<evidence type="ECO:0000256" key="3">
    <source>
        <dbReference type="RuleBase" id="RU000408"/>
    </source>
</evidence>
<gene>
    <name evidence="5" type="ORF">SAMN05421757_10476</name>
</gene>
<protein>
    <submittedName>
        <fullName evidence="5">Cold-shock DNA-binding protein family</fullName>
    </submittedName>
</protein>
<dbReference type="GO" id="GO:0005829">
    <property type="term" value="C:cytosol"/>
    <property type="evidence" value="ECO:0007669"/>
    <property type="project" value="UniProtKB-ARBA"/>
</dbReference>
<dbReference type="PRINTS" id="PR00050">
    <property type="entry name" value="COLDSHOCK"/>
</dbReference>
<dbReference type="GO" id="GO:0003677">
    <property type="term" value="F:DNA binding"/>
    <property type="evidence" value="ECO:0007669"/>
    <property type="project" value="UniProtKB-KW"/>
</dbReference>
<keyword evidence="5" id="KW-0238">DNA-binding</keyword>
<dbReference type="EMBL" id="FZOY01000004">
    <property type="protein sequence ID" value="SNS85858.1"/>
    <property type="molecule type" value="Genomic_DNA"/>
</dbReference>
<comment type="subcellular location">
    <subcellularLocation>
        <location evidence="1 3">Cytoplasm</location>
    </subcellularLocation>
</comment>
<proteinExistence type="predicted"/>
<dbReference type="InterPro" id="IPR011129">
    <property type="entry name" value="CSD"/>
</dbReference>
<dbReference type="InterPro" id="IPR050181">
    <property type="entry name" value="Cold_shock_domain"/>
</dbReference>
<feature type="domain" description="CSD" evidence="4">
    <location>
        <begin position="1"/>
        <end position="67"/>
    </location>
</feature>
<organism evidence="5 6">
    <name type="scientific">Tropicimonas sediminicola</name>
    <dbReference type="NCBI Taxonomy" id="1031541"/>
    <lineage>
        <taxon>Bacteria</taxon>
        <taxon>Pseudomonadati</taxon>
        <taxon>Pseudomonadota</taxon>
        <taxon>Alphaproteobacteria</taxon>
        <taxon>Rhodobacterales</taxon>
        <taxon>Roseobacteraceae</taxon>
        <taxon>Tropicimonas</taxon>
    </lineage>
</organism>
<sequence>MATGTVKWFNTTKGYGFIAPEGGKRDVFVHISAVERSGLTGLADGQKVSFDIEAGRDGREAAINLEAL</sequence>
<dbReference type="SMART" id="SM00357">
    <property type="entry name" value="CSP"/>
    <property type="match status" value="1"/>
</dbReference>
<dbReference type="PROSITE" id="PS51857">
    <property type="entry name" value="CSD_2"/>
    <property type="match status" value="1"/>
</dbReference>
<dbReference type="Proteomes" id="UP000198426">
    <property type="component" value="Unassembled WGS sequence"/>
</dbReference>
<dbReference type="OrthoDB" id="9801074at2"/>
<dbReference type="InterPro" id="IPR012156">
    <property type="entry name" value="Cold_shock_CspA"/>
</dbReference>
<dbReference type="PIRSF" id="PIRSF002599">
    <property type="entry name" value="Cold_shock_A"/>
    <property type="match status" value="1"/>
</dbReference>